<evidence type="ECO:0000313" key="12">
    <source>
        <dbReference type="Proteomes" id="UP001306950"/>
    </source>
</evidence>
<feature type="domain" description="ABC transmembrane type-2" evidence="10">
    <location>
        <begin position="32"/>
        <end position="250"/>
    </location>
</feature>
<keyword evidence="3 9" id="KW-0813">Transport</keyword>
<organism evidence="11 12">
    <name type="scientific">Paenibacillus haidiansis</name>
    <dbReference type="NCBI Taxonomy" id="1574488"/>
    <lineage>
        <taxon>Bacteria</taxon>
        <taxon>Bacillati</taxon>
        <taxon>Bacillota</taxon>
        <taxon>Bacilli</taxon>
        <taxon>Bacillales</taxon>
        <taxon>Paenibacillaceae</taxon>
        <taxon>Paenibacillus</taxon>
    </lineage>
</organism>
<keyword evidence="12" id="KW-1185">Reference proteome</keyword>
<comment type="subcellular location">
    <subcellularLocation>
        <location evidence="1">Cell inner membrane</location>
        <topology evidence="1">Multi-pass membrane protein</topology>
    </subcellularLocation>
    <subcellularLocation>
        <location evidence="9">Cell membrane</location>
        <topology evidence="9">Multi-pass membrane protein</topology>
    </subcellularLocation>
</comment>
<feature type="transmembrane region" description="Helical" evidence="9">
    <location>
        <begin position="107"/>
        <end position="130"/>
    </location>
</feature>
<accession>A0ABU7VXM2</accession>
<dbReference type="Pfam" id="PF01061">
    <property type="entry name" value="ABC2_membrane"/>
    <property type="match status" value="1"/>
</dbReference>
<keyword evidence="5" id="KW-0997">Cell inner membrane</keyword>
<keyword evidence="8 9" id="KW-0472">Membrane</keyword>
<proteinExistence type="inferred from homology"/>
<keyword evidence="6 9" id="KW-0812">Transmembrane</keyword>
<dbReference type="InterPro" id="IPR047817">
    <property type="entry name" value="ABC2_TM_bact-type"/>
</dbReference>
<feature type="transmembrane region" description="Helical" evidence="9">
    <location>
        <begin position="200"/>
        <end position="219"/>
    </location>
</feature>
<evidence type="ECO:0000256" key="3">
    <source>
        <dbReference type="ARBA" id="ARBA00022448"/>
    </source>
</evidence>
<feature type="transmembrane region" description="Helical" evidence="9">
    <location>
        <begin position="31"/>
        <end position="56"/>
    </location>
</feature>
<keyword evidence="4 9" id="KW-1003">Cell membrane</keyword>
<evidence type="ECO:0000256" key="6">
    <source>
        <dbReference type="ARBA" id="ARBA00022692"/>
    </source>
</evidence>
<evidence type="ECO:0000313" key="11">
    <source>
        <dbReference type="EMBL" id="MEF2968143.1"/>
    </source>
</evidence>
<evidence type="ECO:0000256" key="4">
    <source>
        <dbReference type="ARBA" id="ARBA00022475"/>
    </source>
</evidence>
<evidence type="ECO:0000256" key="8">
    <source>
        <dbReference type="ARBA" id="ARBA00023136"/>
    </source>
</evidence>
<feature type="transmembrane region" description="Helical" evidence="9">
    <location>
        <begin position="142"/>
        <end position="167"/>
    </location>
</feature>
<dbReference type="PANTHER" id="PTHR30413">
    <property type="entry name" value="INNER MEMBRANE TRANSPORT PERMEASE"/>
    <property type="match status" value="1"/>
</dbReference>
<dbReference type="PRINTS" id="PR00164">
    <property type="entry name" value="ABC2TRNSPORT"/>
</dbReference>
<comment type="similarity">
    <text evidence="2 9">Belongs to the ABC-2 integral membrane protein family.</text>
</comment>
<dbReference type="EMBL" id="JAZHPZ010000012">
    <property type="protein sequence ID" value="MEF2968143.1"/>
    <property type="molecule type" value="Genomic_DNA"/>
</dbReference>
<dbReference type="InterPro" id="IPR000412">
    <property type="entry name" value="ABC_2_transport"/>
</dbReference>
<sequence length="258" mass="30106">MKDHVYNFMKYKDLFFELIKKDIKLKYRNSVLGILWSMLNPLLMMIVLTIIFSTLFNKHIDNFPVYTLTGRLMYQFFSESTNFAMDSIGANGHLIKKVYIPKYLFPLSRICSSFITTLISMVPLVLVMLVTGMSLNWINLLAIYPMICLFLTSIGVGLFLATINVFFRDMKHLYSIILTVIMYMTPIFYPASIIPDRYKFIIEINPLFNVVVMFRALIMEGTLPSFNIAGITLLYSCCICFFGLFVFYKKQDKFIFYI</sequence>
<dbReference type="InterPro" id="IPR013525">
    <property type="entry name" value="ABC2_TM"/>
</dbReference>
<evidence type="ECO:0000256" key="7">
    <source>
        <dbReference type="ARBA" id="ARBA00022989"/>
    </source>
</evidence>
<dbReference type="PROSITE" id="PS51012">
    <property type="entry name" value="ABC_TM2"/>
    <property type="match status" value="1"/>
</dbReference>
<dbReference type="PANTHER" id="PTHR30413:SF8">
    <property type="entry name" value="TRANSPORT PERMEASE PROTEIN"/>
    <property type="match status" value="1"/>
</dbReference>
<evidence type="ECO:0000259" key="10">
    <source>
        <dbReference type="PROSITE" id="PS51012"/>
    </source>
</evidence>
<gene>
    <name evidence="11" type="ORF">V3851_20130</name>
</gene>
<keyword evidence="7 9" id="KW-1133">Transmembrane helix</keyword>
<evidence type="ECO:0000256" key="2">
    <source>
        <dbReference type="ARBA" id="ARBA00007783"/>
    </source>
</evidence>
<protein>
    <recommendedName>
        <fullName evidence="9">Transport permease protein</fullName>
    </recommendedName>
</protein>
<evidence type="ECO:0000256" key="9">
    <source>
        <dbReference type="RuleBase" id="RU361157"/>
    </source>
</evidence>
<evidence type="ECO:0000256" key="1">
    <source>
        <dbReference type="ARBA" id="ARBA00004429"/>
    </source>
</evidence>
<name>A0ABU7VXM2_9BACL</name>
<feature type="transmembrane region" description="Helical" evidence="9">
    <location>
        <begin position="225"/>
        <end position="248"/>
    </location>
</feature>
<comment type="caution">
    <text evidence="11">The sequence shown here is derived from an EMBL/GenBank/DDBJ whole genome shotgun (WGS) entry which is preliminary data.</text>
</comment>
<dbReference type="RefSeq" id="WP_331848354.1">
    <property type="nucleotide sequence ID" value="NZ_JAZHPZ010000012.1"/>
</dbReference>
<feature type="transmembrane region" description="Helical" evidence="9">
    <location>
        <begin position="173"/>
        <end position="193"/>
    </location>
</feature>
<evidence type="ECO:0000256" key="5">
    <source>
        <dbReference type="ARBA" id="ARBA00022519"/>
    </source>
</evidence>
<reference evidence="11 12" key="1">
    <citation type="submission" date="2024-02" db="EMBL/GenBank/DDBJ databases">
        <title>A nitrogen-fixing paenibacillus bacterium.</title>
        <authorList>
            <person name="Zhang W.L."/>
            <person name="Chen S.F."/>
        </authorList>
    </citation>
    <scope>NUCLEOTIDE SEQUENCE [LARGE SCALE GENOMIC DNA]</scope>
    <source>
        <strain evidence="11 12">M1</strain>
    </source>
</reference>
<dbReference type="Proteomes" id="UP001306950">
    <property type="component" value="Unassembled WGS sequence"/>
</dbReference>